<evidence type="ECO:0000313" key="9">
    <source>
        <dbReference type="Proteomes" id="UP000095767"/>
    </source>
</evidence>
<keyword evidence="9" id="KW-1185">Reference proteome</keyword>
<dbReference type="InterPro" id="IPR034732">
    <property type="entry name" value="EPHD"/>
</dbReference>
<dbReference type="CDD" id="cd15492">
    <property type="entry name" value="PHD_BRPF_JADE_like"/>
    <property type="match status" value="1"/>
</dbReference>
<evidence type="ECO:0000259" key="6">
    <source>
        <dbReference type="PROSITE" id="PS50016"/>
    </source>
</evidence>
<accession>A0A1E5WMB1</accession>
<dbReference type="InterPro" id="IPR019787">
    <property type="entry name" value="Znf_PHD-finger"/>
</dbReference>
<evidence type="ECO:0000256" key="3">
    <source>
        <dbReference type="ARBA" id="ARBA00022833"/>
    </source>
</evidence>
<feature type="compositionally biased region" description="Basic and acidic residues" evidence="5">
    <location>
        <begin position="893"/>
        <end position="923"/>
    </location>
</feature>
<dbReference type="OrthoDB" id="20839at2759"/>
<sequence length="1498" mass="165157">MSGEMARTEVSPEGAAPGFGAEMYAQATKALALRTPFDGEEAASRVPTLPVRLVSWAGPGDARKKHKKIQLPLPDDAAVEPPPQAAAKVGLWEQFEAYFRPVTLADVEMLKPKLPFGYSKLDSCMVIPFLGTDKELIDQAETYDVAVAETSSYLGVGGTEVVSNRERGEQSGHLLSQREKRDQSVDPDIHEVVVQQMVCDKDLSRRSRVSVQPGERPFKVDQAGSNGIVSAQCAEEEGSSLNWLLGATGRFVLTSERPNKKRKLLGVDAGLEQLVLLPRLGAEKSSICDVCCLGESSMDSNRIVNCSNCKVSVHQKCYGLHVVPDGQWLCARCTYLESNNSGCTQSMPCVLCPKEKGALKPVKVEPTPNADVGHQKFVHLFCSLWAPEVFVEDMESMEPVTSLDSVQENRMKLTCSICKIKHGACVRCSHGMCFHPMSLILLEIDWTCRAAFHPICARESKHQMEIWGKSRHPNVELRAFCSKHSAAGNTSSVQNNNHASEQSPTESVLNNTNLITGKIPKLRFTRKNKDKFMNCETSTSSSGNLIRVETTEQDALAYTVRNVNAQSIQSRETDTGHPSVGGDRMRSSGDIAVVLRKLIDSGKVSVGDIASEVGISSESLEAALVGETTTFSHGLMLKIIKWLQNSVHVHAVQGNACKGNSVVLQVNNSDGSDTTDNNMKSPLVPDDDKDVFVDVLDSAVTEPSLTESKINSNILEEDNATCATGVTILQNGNKNMVKDGANLEHSPAKEFSNESTREFSPIGSKGVSKEEKGNLILNNTSGNKEFGTSMEIPNENRGVSLGMKRNNLTEAGLGSGLKQGVSSLDHCFSQGDHARDGNNSIENGFGTRDCDSNCSHGQPFFNFDDSHSYIHPFIKKKISHHWDTTFNQNNEAPNHHVEEPSCPSHEKIPASSSVEHEDAKDTTASDQVLKAKSLKILEHAPDDEVEGEMVYLQARLLDNTVVLKHRYEKLIAKVVQNLSRELDAFSRRKWDLIFVNQFLRDVREAKKRGRKEKRHKEAQAVLAAAAAAVASSSRNSTMRKDAKEDVAPAYQESSPKLVAGSSRVGQRTKDSSKSSNSKVPPDNKFSSFNMPISNENALYCDVCMRTETVLNRIFICSRCKQAAVHINCYRNLENSIGPWKCEFCEDQDISLETSTTSDKSDCNGKKLPFAQCGLCHGTSGAFRKTADGQWVHAFCAEWLLDTKYVRGQDNPVEGMESLVEGKDTCCLCLCKVGMCLTCSSGDCHITFHPTCARNSGFYMNTKGFGITSEHRAYCGKHSAQQKEDDAQRYGPEELKSMKQMRVELEKLRLLCERVIKREKVKRETVLCDHDILAKTKDTVVFSYLACGASSESATTSVNNRSYSGTAQRSDDVTVDSTISGKKTIRFSLNNRDAERNTADSSRTLISFKHKLSDRGLHAGKQLPQRPGIASQKLEDGEKKTNDKKREMFQKELVMTSDQASTQNQRLPKGYVYVPRDFLSKERPWNQNTQPHNPQEPGG</sequence>
<dbReference type="InterPro" id="IPR019786">
    <property type="entry name" value="Zinc_finger_PHD-type_CS"/>
</dbReference>
<dbReference type="PROSITE" id="PS51805">
    <property type="entry name" value="EPHD"/>
    <property type="match status" value="2"/>
</dbReference>
<dbReference type="PANTHER" id="PTHR13793:SF107">
    <property type="entry name" value="BROMODOMAIN-CONTAINING PROTEIN HOMOLOG"/>
    <property type="match status" value="1"/>
</dbReference>
<dbReference type="InterPro" id="IPR011011">
    <property type="entry name" value="Znf_FYVE_PHD"/>
</dbReference>
<dbReference type="InterPro" id="IPR013083">
    <property type="entry name" value="Znf_RING/FYVE/PHD"/>
</dbReference>
<keyword evidence="1" id="KW-0479">Metal-binding</keyword>
<feature type="region of interest" description="Disordered" evidence="5">
    <location>
        <begin position="165"/>
        <end position="186"/>
    </location>
</feature>
<keyword evidence="2 4" id="KW-0863">Zinc-finger</keyword>
<dbReference type="GO" id="GO:0006357">
    <property type="term" value="P:regulation of transcription by RNA polymerase II"/>
    <property type="evidence" value="ECO:0007669"/>
    <property type="project" value="TreeGrafter"/>
</dbReference>
<dbReference type="SMART" id="SM00249">
    <property type="entry name" value="PHD"/>
    <property type="match status" value="4"/>
</dbReference>
<feature type="compositionally biased region" description="Basic and acidic residues" evidence="5">
    <location>
        <begin position="746"/>
        <end position="757"/>
    </location>
</feature>
<gene>
    <name evidence="8" type="ORF">BAE44_0000461</name>
</gene>
<feature type="region of interest" description="Disordered" evidence="5">
    <location>
        <begin position="885"/>
        <end position="925"/>
    </location>
</feature>
<dbReference type="Pfam" id="PF13832">
    <property type="entry name" value="zf-HC5HC2H_2"/>
    <property type="match status" value="2"/>
</dbReference>
<feature type="compositionally biased region" description="Basic and acidic residues" evidence="5">
    <location>
        <begin position="1432"/>
        <end position="1444"/>
    </location>
</feature>
<organism evidence="8 9">
    <name type="scientific">Dichanthelium oligosanthes</name>
    <dbReference type="NCBI Taxonomy" id="888268"/>
    <lineage>
        <taxon>Eukaryota</taxon>
        <taxon>Viridiplantae</taxon>
        <taxon>Streptophyta</taxon>
        <taxon>Embryophyta</taxon>
        <taxon>Tracheophyta</taxon>
        <taxon>Spermatophyta</taxon>
        <taxon>Magnoliopsida</taxon>
        <taxon>Liliopsida</taxon>
        <taxon>Poales</taxon>
        <taxon>Poaceae</taxon>
        <taxon>PACMAD clade</taxon>
        <taxon>Panicoideae</taxon>
        <taxon>Panicodae</taxon>
        <taxon>Paniceae</taxon>
        <taxon>Dichantheliinae</taxon>
        <taxon>Dichanthelium</taxon>
    </lineage>
</organism>
<dbReference type="PROSITE" id="PS01359">
    <property type="entry name" value="ZF_PHD_1"/>
    <property type="match status" value="1"/>
</dbReference>
<proteinExistence type="predicted"/>
<feature type="region of interest" description="Disordered" evidence="5">
    <location>
        <begin position="1477"/>
        <end position="1498"/>
    </location>
</feature>
<name>A0A1E5WMB1_9POAL</name>
<dbReference type="Proteomes" id="UP000095767">
    <property type="component" value="Unassembled WGS sequence"/>
</dbReference>
<evidence type="ECO:0000256" key="4">
    <source>
        <dbReference type="PROSITE-ProRule" id="PRU00146"/>
    </source>
</evidence>
<feature type="region of interest" description="Disordered" evidence="5">
    <location>
        <begin position="1355"/>
        <end position="1374"/>
    </location>
</feature>
<feature type="domain" description="PHD-type" evidence="6">
    <location>
        <begin position="285"/>
        <end position="336"/>
    </location>
</feature>
<dbReference type="GO" id="GO:0008270">
    <property type="term" value="F:zinc ion binding"/>
    <property type="evidence" value="ECO:0007669"/>
    <property type="project" value="UniProtKB-KW"/>
</dbReference>
<dbReference type="SUPFAM" id="SSF57903">
    <property type="entry name" value="FYVE/PHD zinc finger"/>
    <property type="match status" value="2"/>
</dbReference>
<keyword evidence="3" id="KW-0862">Zinc</keyword>
<feature type="domain" description="PHD-type" evidence="7">
    <location>
        <begin position="346"/>
        <end position="485"/>
    </location>
</feature>
<feature type="compositionally biased region" description="Polar residues" evidence="5">
    <location>
        <begin position="1355"/>
        <end position="1367"/>
    </location>
</feature>
<feature type="region of interest" description="Disordered" evidence="5">
    <location>
        <begin position="746"/>
        <end position="800"/>
    </location>
</feature>
<dbReference type="CDD" id="cd15571">
    <property type="entry name" value="ePHD"/>
    <property type="match status" value="2"/>
</dbReference>
<feature type="region of interest" description="Disordered" evidence="5">
    <location>
        <begin position="1415"/>
        <end position="1444"/>
    </location>
</feature>
<dbReference type="InterPro" id="IPR001965">
    <property type="entry name" value="Znf_PHD"/>
</dbReference>
<feature type="domain" description="PHD-type" evidence="7">
    <location>
        <begin position="1169"/>
        <end position="1278"/>
    </location>
</feature>
<reference evidence="8 9" key="1">
    <citation type="submission" date="2016-09" db="EMBL/GenBank/DDBJ databases">
        <title>The draft genome of Dichanthelium oligosanthes: A C3 panicoid grass species.</title>
        <authorList>
            <person name="Studer A.J."/>
            <person name="Schnable J.C."/>
            <person name="Brutnell T.P."/>
        </authorList>
    </citation>
    <scope>NUCLEOTIDE SEQUENCE [LARGE SCALE GENOMIC DNA]</scope>
    <source>
        <strain evidence="9">cv. Kellogg 1175</strain>
        <tissue evidence="8">Leaf</tissue>
    </source>
</reference>
<protein>
    <submittedName>
        <fullName evidence="8">NuA3 HAT complex component NTO1</fullName>
    </submittedName>
</protein>
<evidence type="ECO:0000259" key="7">
    <source>
        <dbReference type="PROSITE" id="PS51805"/>
    </source>
</evidence>
<evidence type="ECO:0000256" key="2">
    <source>
        <dbReference type="ARBA" id="ARBA00022771"/>
    </source>
</evidence>
<dbReference type="Pfam" id="PF13831">
    <property type="entry name" value="PHD_2"/>
    <property type="match status" value="1"/>
</dbReference>
<feature type="compositionally biased region" description="Polar residues" evidence="5">
    <location>
        <begin position="1073"/>
        <end position="1086"/>
    </location>
</feature>
<dbReference type="EMBL" id="LWDX02001477">
    <property type="protein sequence ID" value="OEL38519.1"/>
    <property type="molecule type" value="Genomic_DNA"/>
</dbReference>
<dbReference type="Gene3D" id="3.30.40.10">
    <property type="entry name" value="Zinc/RING finger domain, C3HC4 (zinc finger)"/>
    <property type="match status" value="4"/>
</dbReference>
<evidence type="ECO:0000256" key="5">
    <source>
        <dbReference type="SAM" id="MobiDB-lite"/>
    </source>
</evidence>
<dbReference type="PROSITE" id="PS50016">
    <property type="entry name" value="ZF_PHD_2"/>
    <property type="match status" value="1"/>
</dbReference>
<evidence type="ECO:0000256" key="1">
    <source>
        <dbReference type="ARBA" id="ARBA00022723"/>
    </source>
</evidence>
<dbReference type="CDD" id="cd15489">
    <property type="entry name" value="PHD_SF"/>
    <property type="match status" value="1"/>
</dbReference>
<evidence type="ECO:0000313" key="8">
    <source>
        <dbReference type="EMBL" id="OEL38519.1"/>
    </source>
</evidence>
<dbReference type="STRING" id="888268.A0A1E5WMB1"/>
<dbReference type="PANTHER" id="PTHR13793">
    <property type="entry name" value="PHD FINGER PROTEINS"/>
    <property type="match status" value="1"/>
</dbReference>
<dbReference type="InterPro" id="IPR050701">
    <property type="entry name" value="Histone_Mod_Regulator"/>
</dbReference>
<feature type="region of interest" description="Disordered" evidence="5">
    <location>
        <begin position="1032"/>
        <end position="1086"/>
    </location>
</feature>
<comment type="caution">
    <text evidence="8">The sequence shown here is derived from an EMBL/GenBank/DDBJ whole genome shotgun (WGS) entry which is preliminary data.</text>
</comment>